<dbReference type="AlphaFoldDB" id="A0A9P6UGF3"/>
<accession>A0A9P6UGF3</accession>
<dbReference type="Proteomes" id="UP000823405">
    <property type="component" value="Unassembled WGS sequence"/>
</dbReference>
<protein>
    <recommendedName>
        <fullName evidence="4">XPG-I domain-containing protein</fullName>
    </recommendedName>
</protein>
<dbReference type="EMBL" id="JAAAIN010002310">
    <property type="protein sequence ID" value="KAG0294603.1"/>
    <property type="molecule type" value="Genomic_DNA"/>
</dbReference>
<evidence type="ECO:0008006" key="4">
    <source>
        <dbReference type="Google" id="ProtNLM"/>
    </source>
</evidence>
<evidence type="ECO:0000313" key="2">
    <source>
        <dbReference type="EMBL" id="KAG0294603.1"/>
    </source>
</evidence>
<sequence>MRSRGWTVKLCKTEVDVAIAQDAQPSDIIISTDNDMFAYISIVTIWRPVSKLVSLVYKVPDVLLTLGITRNQMTALAVVSRNDYQRNIHSLGLAANYGVIKKITRSTETRQIVSAYLLDKVVVTKNTNHGNFENSIRVFVLFGADSNRAYHLPAVIADCVGTLKARHKEFCQEQDLRKVKQESGTSSRWPSDAKDGIVRLKASRIFNRYRTVKSPALSSGSSQPKHSLSPQDADPSTTLPHQEISHPALNRTRIPRLRLHFLFKVRQGKMNHKFSPKAKQPKWKPRKKPAEPVRGFLEMMKSIIEAEAAKRRKERDDQVETLSENDRLAARRSALSSDQREVMNYL</sequence>
<evidence type="ECO:0000256" key="1">
    <source>
        <dbReference type="SAM" id="MobiDB-lite"/>
    </source>
</evidence>
<feature type="region of interest" description="Disordered" evidence="1">
    <location>
        <begin position="214"/>
        <end position="248"/>
    </location>
</feature>
<feature type="compositionally biased region" description="Polar residues" evidence="1">
    <location>
        <begin position="216"/>
        <end position="240"/>
    </location>
</feature>
<reference evidence="2" key="1">
    <citation type="journal article" date="2020" name="Fungal Divers.">
        <title>Resolving the Mortierellaceae phylogeny through synthesis of multi-gene phylogenetics and phylogenomics.</title>
        <authorList>
            <person name="Vandepol N."/>
            <person name="Liber J."/>
            <person name="Desiro A."/>
            <person name="Na H."/>
            <person name="Kennedy M."/>
            <person name="Barry K."/>
            <person name="Grigoriev I.V."/>
            <person name="Miller A.N."/>
            <person name="O'Donnell K."/>
            <person name="Stajich J.E."/>
            <person name="Bonito G."/>
        </authorList>
    </citation>
    <scope>NUCLEOTIDE SEQUENCE</scope>
    <source>
        <strain evidence="2">NVP60</strain>
    </source>
</reference>
<gene>
    <name evidence="2" type="ORF">BGZ97_005052</name>
</gene>
<proteinExistence type="predicted"/>
<keyword evidence="3" id="KW-1185">Reference proteome</keyword>
<organism evidence="2 3">
    <name type="scientific">Linnemannia gamsii</name>
    <dbReference type="NCBI Taxonomy" id="64522"/>
    <lineage>
        <taxon>Eukaryota</taxon>
        <taxon>Fungi</taxon>
        <taxon>Fungi incertae sedis</taxon>
        <taxon>Mucoromycota</taxon>
        <taxon>Mortierellomycotina</taxon>
        <taxon>Mortierellomycetes</taxon>
        <taxon>Mortierellales</taxon>
        <taxon>Mortierellaceae</taxon>
        <taxon>Linnemannia</taxon>
    </lineage>
</organism>
<comment type="caution">
    <text evidence="2">The sequence shown here is derived from an EMBL/GenBank/DDBJ whole genome shotgun (WGS) entry which is preliminary data.</text>
</comment>
<evidence type="ECO:0000313" key="3">
    <source>
        <dbReference type="Proteomes" id="UP000823405"/>
    </source>
</evidence>
<dbReference type="OrthoDB" id="2423903at2759"/>
<name>A0A9P6UGF3_9FUNG</name>